<sequence>MLAEVIDLLACPQCYVDQQCSLELDLIDRALECARGHRFDIARQGYVSLISGGSTKFTGDSAEMIAARSRLLGSGHFDPLMEAVTAACARSGGVDPARIVEIGSGTGQYLEHVISGLPDSRGIALDVSKFAARRAAKVHDRIGSIVADVWQPLPIRDGVLSHVLCVFAPRNGEQSHRVLADEGVLVVLTPTDRHLCELIELLGMVRVDDKKVERLGSSMAGLFEREHSEGVEFTMHLTHDEVLDLVGMGPSARHLTAQQLEASVAELPELTPITASATISSYRKVNRGV</sequence>
<feature type="binding site" evidence="2">
    <location>
        <begin position="106"/>
        <end position="107"/>
    </location>
    <ligand>
        <name>S-adenosyl-L-methionine</name>
        <dbReference type="ChEBI" id="CHEBI:59789"/>
    </ligand>
</feature>
<keyword evidence="4" id="KW-0808">Transferase</keyword>
<feature type="domain" description="23S rRNA (guanine(745)-N(1))-methyltransferase N-terminal" evidence="3">
    <location>
        <begin position="20"/>
        <end position="50"/>
    </location>
</feature>
<feature type="binding site" evidence="1">
    <location>
        <position position="37"/>
    </location>
    <ligand>
        <name>Zn(2+)</name>
        <dbReference type="ChEBI" id="CHEBI:29105"/>
    </ligand>
</feature>
<dbReference type="Gene3D" id="3.40.50.150">
    <property type="entry name" value="Vaccinia Virus protein VP39"/>
    <property type="match status" value="1"/>
</dbReference>
<comment type="caution">
    <text evidence="4">The sequence shown here is derived from an EMBL/GenBank/DDBJ whole genome shotgun (WGS) entry which is preliminary data.</text>
</comment>
<dbReference type="GO" id="GO:0008168">
    <property type="term" value="F:methyltransferase activity"/>
    <property type="evidence" value="ECO:0007669"/>
    <property type="project" value="UniProtKB-KW"/>
</dbReference>
<dbReference type="InterPro" id="IPR048647">
    <property type="entry name" value="RlmA_N"/>
</dbReference>
<evidence type="ECO:0000259" key="3">
    <source>
        <dbReference type="Pfam" id="PF21302"/>
    </source>
</evidence>
<feature type="binding site" evidence="1">
    <location>
        <position position="33"/>
    </location>
    <ligand>
        <name>Zn(2+)</name>
        <dbReference type="ChEBI" id="CHEBI:29105"/>
    </ligand>
</feature>
<keyword evidence="1" id="KW-0479">Metal-binding</keyword>
<keyword evidence="4" id="KW-0489">Methyltransferase</keyword>
<evidence type="ECO:0000313" key="4">
    <source>
        <dbReference type="EMBL" id="TYQ05894.1"/>
    </source>
</evidence>
<dbReference type="AlphaFoldDB" id="A0A652YSL9"/>
<dbReference type="PIRSF" id="PIRSF018249">
    <property type="entry name" value="MyrA_prd"/>
    <property type="match status" value="1"/>
</dbReference>
<evidence type="ECO:0000256" key="2">
    <source>
        <dbReference type="PIRSR" id="PIRSR018249-2"/>
    </source>
</evidence>
<accession>A0A652YSL9</accession>
<feature type="binding site" evidence="2">
    <location>
        <position position="77"/>
    </location>
    <ligand>
        <name>S-adenosyl-L-methionine</name>
        <dbReference type="ChEBI" id="CHEBI:59789"/>
    </ligand>
</feature>
<dbReference type="GO" id="GO:0032259">
    <property type="term" value="P:methylation"/>
    <property type="evidence" value="ECO:0007669"/>
    <property type="project" value="UniProtKB-KW"/>
</dbReference>
<evidence type="ECO:0000256" key="1">
    <source>
        <dbReference type="PIRSR" id="PIRSR018249-1"/>
    </source>
</evidence>
<dbReference type="GO" id="GO:0046872">
    <property type="term" value="F:metal ion binding"/>
    <property type="evidence" value="ECO:0007669"/>
    <property type="project" value="UniProtKB-KW"/>
</dbReference>
<dbReference type="Pfam" id="PF21302">
    <property type="entry name" value="Zn_ribbon_RlmA"/>
    <property type="match status" value="1"/>
</dbReference>
<dbReference type="InterPro" id="IPR016718">
    <property type="entry name" value="rRNA_m1G-MeTrfase_A_prd"/>
</dbReference>
<reference evidence="4" key="1">
    <citation type="submission" date="2019-07" db="EMBL/GenBank/DDBJ databases">
        <title>Genomic Encyclopedia of Type Strains, Phase IV (KMG-IV): sequencing the most valuable type-strain genomes for metagenomic binning, comparative biology and taxonomic classification.</title>
        <authorList>
            <person name="Goeker M."/>
        </authorList>
    </citation>
    <scope>NUCLEOTIDE SEQUENCE</scope>
    <source>
        <strain evidence="4">DSM 44596</strain>
    </source>
</reference>
<name>A0A652YSL9_NOCGL</name>
<keyword evidence="1" id="KW-0862">Zinc</keyword>
<dbReference type="EMBL" id="VNIQ01000002">
    <property type="protein sequence ID" value="TYQ05894.1"/>
    <property type="molecule type" value="Genomic_DNA"/>
</dbReference>
<organism evidence="4">
    <name type="scientific">Nocardia globerula</name>
    <dbReference type="NCBI Taxonomy" id="1818"/>
    <lineage>
        <taxon>Bacteria</taxon>
        <taxon>Bacillati</taxon>
        <taxon>Actinomycetota</taxon>
        <taxon>Actinomycetes</taxon>
        <taxon>Mycobacteriales</taxon>
        <taxon>Nocardiaceae</taxon>
        <taxon>Nocardia</taxon>
    </lineage>
</organism>
<gene>
    <name evidence="4" type="ORF">FNL38_10223</name>
</gene>
<dbReference type="CDD" id="cd02440">
    <property type="entry name" value="AdoMet_MTases"/>
    <property type="match status" value="1"/>
</dbReference>
<feature type="binding site" evidence="2">
    <location>
        <position position="194"/>
    </location>
    <ligand>
        <name>S-adenosyl-L-methionine</name>
        <dbReference type="ChEBI" id="CHEBI:59789"/>
    </ligand>
</feature>
<proteinExistence type="predicted"/>
<protein>
    <submittedName>
        <fullName evidence="4">23S rRNA m(1)G-748 methyltransferase</fullName>
    </submittedName>
</protein>
<keyword evidence="2" id="KW-0949">S-adenosyl-L-methionine</keyword>
<dbReference type="SUPFAM" id="SSF53335">
    <property type="entry name" value="S-adenosyl-L-methionine-dependent methyltransferases"/>
    <property type="match status" value="1"/>
</dbReference>
<dbReference type="InterPro" id="IPR029063">
    <property type="entry name" value="SAM-dependent_MTases_sf"/>
</dbReference>